<proteinExistence type="predicted"/>
<comment type="caution">
    <text evidence="1">The sequence shown here is derived from an EMBL/GenBank/DDBJ whole genome shotgun (WGS) entry which is preliminary data.</text>
</comment>
<sequence>MHEITEIPVFMDSSYWQQRFFGLAGVNEALNYQAFRQVSWQVDDRREVYFYLIDHFNEHMVNESLGAIIPRAPMVLFCSERAPSADSAILKIHNFYCEHFSTPVAWFFRMAPEEDGENKPFPEDNAVYRLEE</sequence>
<dbReference type="AlphaFoldDB" id="A0A7V5RP80"/>
<protein>
    <submittedName>
        <fullName evidence="1">Uncharacterized protein</fullName>
    </submittedName>
</protein>
<dbReference type="EMBL" id="DRLI01000161">
    <property type="protein sequence ID" value="HHM02201.1"/>
    <property type="molecule type" value="Genomic_DNA"/>
</dbReference>
<gene>
    <name evidence="1" type="ORF">ENJ15_04255</name>
</gene>
<feature type="non-terminal residue" evidence="1">
    <location>
        <position position="132"/>
    </location>
</feature>
<accession>A0A7V5RP80</accession>
<reference evidence="1" key="1">
    <citation type="journal article" date="2020" name="mSystems">
        <title>Genome- and Community-Level Interaction Insights into Carbon Utilization and Element Cycling Functions of Hydrothermarchaeota in Hydrothermal Sediment.</title>
        <authorList>
            <person name="Zhou Z."/>
            <person name="Liu Y."/>
            <person name="Xu W."/>
            <person name="Pan J."/>
            <person name="Luo Z.H."/>
            <person name="Li M."/>
        </authorList>
    </citation>
    <scope>NUCLEOTIDE SEQUENCE [LARGE SCALE GENOMIC DNA]</scope>
    <source>
        <strain evidence="1">HyVt-460</strain>
    </source>
</reference>
<dbReference type="Proteomes" id="UP000885771">
    <property type="component" value="Unassembled WGS sequence"/>
</dbReference>
<name>A0A7V5RP80_CALAY</name>
<evidence type="ECO:0000313" key="1">
    <source>
        <dbReference type="EMBL" id="HHM02201.1"/>
    </source>
</evidence>
<organism evidence="1">
    <name type="scientific">Caldithrix abyssi</name>
    <dbReference type="NCBI Taxonomy" id="187145"/>
    <lineage>
        <taxon>Bacteria</taxon>
        <taxon>Pseudomonadati</taxon>
        <taxon>Calditrichota</taxon>
        <taxon>Calditrichia</taxon>
        <taxon>Calditrichales</taxon>
        <taxon>Calditrichaceae</taxon>
        <taxon>Caldithrix</taxon>
    </lineage>
</organism>